<feature type="transmembrane region" description="Helical" evidence="5">
    <location>
        <begin position="120"/>
        <end position="140"/>
    </location>
</feature>
<keyword evidence="2 5" id="KW-0812">Transmembrane</keyword>
<feature type="transmembrane region" description="Helical" evidence="5">
    <location>
        <begin position="27"/>
        <end position="43"/>
    </location>
</feature>
<evidence type="ECO:0000313" key="6">
    <source>
        <dbReference type="EMBL" id="QHJ01725.1"/>
    </source>
</evidence>
<feature type="transmembrane region" description="Helical" evidence="5">
    <location>
        <begin position="241"/>
        <end position="263"/>
    </location>
</feature>
<feature type="transmembrane region" description="Helical" evidence="5">
    <location>
        <begin position="63"/>
        <end position="83"/>
    </location>
</feature>
<evidence type="ECO:0000256" key="5">
    <source>
        <dbReference type="SAM" id="Phobius"/>
    </source>
</evidence>
<evidence type="ECO:0000256" key="2">
    <source>
        <dbReference type="ARBA" id="ARBA00022692"/>
    </source>
</evidence>
<evidence type="ECO:0000256" key="4">
    <source>
        <dbReference type="ARBA" id="ARBA00023136"/>
    </source>
</evidence>
<dbReference type="AlphaFoldDB" id="A0A857JCK2"/>
<dbReference type="KEGG" id="xyk:GT347_26695"/>
<sequence length="301" mass="32212">MIVSSLLFAVMGVCVKKGSLAFTSAELVFWRGIISMVVIGLLARAQGVSLKTRHGKLHASRSLVGGFSMGTWFYCMAAVPLAGAMTLNYLSSVWVALFLVGAGFVAYLGGGRESEGRMLLGQLALLATVVAGFSGVVMILRPSADPQSLIPTLSGLLSGLLAAFAYLQVVALSRVGEPEIRVVFYYAVASAVLGALWMLFTGISEWHWSNAIWLLLIGFCSAFAQLSLTRAYGSARSHVETLVVANLQYFGILFAVMFGMWFLGEQIDALGWTGIAIVIGSSVAATLIRDRMFPKAPVEEH</sequence>
<feature type="transmembrane region" description="Helical" evidence="5">
    <location>
        <begin position="269"/>
        <end position="288"/>
    </location>
</feature>
<evidence type="ECO:0000256" key="3">
    <source>
        <dbReference type="ARBA" id="ARBA00022989"/>
    </source>
</evidence>
<dbReference type="PANTHER" id="PTHR22911">
    <property type="entry name" value="ACYL-MALONYL CONDENSING ENZYME-RELATED"/>
    <property type="match status" value="1"/>
</dbReference>
<keyword evidence="3 5" id="KW-1133">Transmembrane helix</keyword>
<accession>A0A857JCK2</accession>
<feature type="transmembrane region" description="Helical" evidence="5">
    <location>
        <begin position="183"/>
        <end position="200"/>
    </location>
</feature>
<organism evidence="6 7">
    <name type="scientific">Xylophilus rhododendri</name>
    <dbReference type="NCBI Taxonomy" id="2697032"/>
    <lineage>
        <taxon>Bacteria</taxon>
        <taxon>Pseudomonadati</taxon>
        <taxon>Pseudomonadota</taxon>
        <taxon>Betaproteobacteria</taxon>
        <taxon>Burkholderiales</taxon>
        <taxon>Xylophilus</taxon>
    </lineage>
</organism>
<dbReference type="GO" id="GO:0016020">
    <property type="term" value="C:membrane"/>
    <property type="evidence" value="ECO:0007669"/>
    <property type="project" value="UniProtKB-SubCell"/>
</dbReference>
<evidence type="ECO:0000256" key="1">
    <source>
        <dbReference type="ARBA" id="ARBA00004141"/>
    </source>
</evidence>
<feature type="transmembrane region" description="Helical" evidence="5">
    <location>
        <begin position="89"/>
        <end position="108"/>
    </location>
</feature>
<evidence type="ECO:0000313" key="7">
    <source>
        <dbReference type="Proteomes" id="UP000464787"/>
    </source>
</evidence>
<comment type="subcellular location">
    <subcellularLocation>
        <location evidence="1">Membrane</location>
        <topology evidence="1">Multi-pass membrane protein</topology>
    </subcellularLocation>
</comment>
<dbReference type="PANTHER" id="PTHR22911:SF6">
    <property type="entry name" value="SOLUTE CARRIER FAMILY 35 MEMBER G1"/>
    <property type="match status" value="1"/>
</dbReference>
<keyword evidence="4 5" id="KW-0472">Membrane</keyword>
<feature type="transmembrane region" description="Helical" evidence="5">
    <location>
        <begin position="152"/>
        <end position="171"/>
    </location>
</feature>
<protein>
    <submittedName>
        <fullName evidence="6">EamA/RhaT family transporter</fullName>
    </submittedName>
</protein>
<dbReference type="RefSeq" id="WP_160555533.1">
    <property type="nucleotide sequence ID" value="NZ_CP047650.1"/>
</dbReference>
<feature type="transmembrane region" description="Helical" evidence="5">
    <location>
        <begin position="212"/>
        <end position="229"/>
    </location>
</feature>
<dbReference type="InterPro" id="IPR037185">
    <property type="entry name" value="EmrE-like"/>
</dbReference>
<dbReference type="EMBL" id="CP047650">
    <property type="protein sequence ID" value="QHJ01725.1"/>
    <property type="molecule type" value="Genomic_DNA"/>
</dbReference>
<proteinExistence type="predicted"/>
<dbReference type="Gene3D" id="1.10.3730.20">
    <property type="match status" value="1"/>
</dbReference>
<keyword evidence="7" id="KW-1185">Reference proteome</keyword>
<dbReference type="SUPFAM" id="SSF103481">
    <property type="entry name" value="Multidrug resistance efflux transporter EmrE"/>
    <property type="match status" value="1"/>
</dbReference>
<reference evidence="6 7" key="1">
    <citation type="submission" date="2020-01" db="EMBL/GenBank/DDBJ databases">
        <title>Genome sequencing of strain KACC 21265.</title>
        <authorList>
            <person name="Heo J."/>
            <person name="Kim S.-J."/>
            <person name="Kim J.-S."/>
            <person name="Hong S.-B."/>
            <person name="Kwon S.-W."/>
        </authorList>
    </citation>
    <scope>NUCLEOTIDE SEQUENCE [LARGE SCALE GENOMIC DNA]</scope>
    <source>
        <strain evidence="6 7">KACC 21265</strain>
    </source>
</reference>
<gene>
    <name evidence="6" type="ORF">GT347_26695</name>
</gene>
<name>A0A857JCK2_9BURK</name>
<dbReference type="Proteomes" id="UP000464787">
    <property type="component" value="Chromosome"/>
</dbReference>